<evidence type="ECO:0000313" key="6">
    <source>
        <dbReference type="EMBL" id="KAA1413126.1"/>
    </source>
</evidence>
<dbReference type="SUPFAM" id="SSF46966">
    <property type="entry name" value="Spectrin repeat"/>
    <property type="match status" value="1"/>
</dbReference>
<keyword evidence="2" id="KW-0812">Transmembrane</keyword>
<evidence type="ECO:0000256" key="1">
    <source>
        <dbReference type="ARBA" id="ARBA00004370"/>
    </source>
</evidence>
<dbReference type="GO" id="GO:0016020">
    <property type="term" value="C:membrane"/>
    <property type="evidence" value="ECO:0007669"/>
    <property type="project" value="UniProtKB-SubCell"/>
</dbReference>
<evidence type="ECO:0000313" key="7">
    <source>
        <dbReference type="Proteomes" id="UP000325003"/>
    </source>
</evidence>
<evidence type="ECO:0000256" key="3">
    <source>
        <dbReference type="ARBA" id="ARBA00022737"/>
    </source>
</evidence>
<dbReference type="InterPro" id="IPR052403">
    <property type="entry name" value="LINC-complex_assoc"/>
</dbReference>
<dbReference type="AlphaFoldDB" id="A0A5B1KY32"/>
<dbReference type="PANTHER" id="PTHR47535:SF1">
    <property type="entry name" value="NESPRIN-1"/>
    <property type="match status" value="1"/>
</dbReference>
<gene>
    <name evidence="6" type="ORF">F0U44_22550</name>
</gene>
<comment type="subcellular location">
    <subcellularLocation>
        <location evidence="1">Membrane</location>
    </subcellularLocation>
</comment>
<name>A0A5B1KY32_9ACTN</name>
<keyword evidence="7" id="KW-1185">Reference proteome</keyword>
<feature type="non-terminal residue" evidence="6">
    <location>
        <position position="154"/>
    </location>
</feature>
<accession>A0A5B1KY32</accession>
<keyword evidence="4" id="KW-1133">Transmembrane helix</keyword>
<proteinExistence type="predicted"/>
<reference evidence="6 7" key="2">
    <citation type="submission" date="2019-09" db="EMBL/GenBank/DDBJ databases">
        <authorList>
            <person name="Jin C."/>
        </authorList>
    </citation>
    <scope>NUCLEOTIDE SEQUENCE [LARGE SCALE GENOMIC DNA]</scope>
    <source>
        <strain evidence="6 7">BN130099</strain>
    </source>
</reference>
<sequence>MIAKLEDYVNSHIQYKESYDNFYDWIRNCKIEIQQCSDSHGEKDSVQKKLNKVKKIIEALPKGEALLQKAIKLSEAALETTGNEGKDSINQEIKQLKIEWENLQQICKDTKKLLEKCLSAWFDYLETSEKKSKWVKEYDGKLKTVEKVDKITPE</sequence>
<organism evidence="6 7">
    <name type="scientific">Nocardioides humilatus</name>
    <dbReference type="NCBI Taxonomy" id="2607660"/>
    <lineage>
        <taxon>Bacteria</taxon>
        <taxon>Bacillati</taxon>
        <taxon>Actinomycetota</taxon>
        <taxon>Actinomycetes</taxon>
        <taxon>Propionibacteriales</taxon>
        <taxon>Nocardioidaceae</taxon>
        <taxon>Nocardioides</taxon>
    </lineage>
</organism>
<dbReference type="Gene3D" id="1.20.58.60">
    <property type="match status" value="1"/>
</dbReference>
<evidence type="ECO:0000256" key="2">
    <source>
        <dbReference type="ARBA" id="ARBA00022692"/>
    </source>
</evidence>
<dbReference type="Proteomes" id="UP000325003">
    <property type="component" value="Unassembled WGS sequence"/>
</dbReference>
<dbReference type="GO" id="GO:0051015">
    <property type="term" value="F:actin filament binding"/>
    <property type="evidence" value="ECO:0007669"/>
    <property type="project" value="TreeGrafter"/>
</dbReference>
<keyword evidence="5" id="KW-0472">Membrane</keyword>
<keyword evidence="3" id="KW-0677">Repeat</keyword>
<reference evidence="6 7" key="1">
    <citation type="submission" date="2019-09" db="EMBL/GenBank/DDBJ databases">
        <title>Nocardioides panacisoli sp. nov., isolated from the soil of a ginseng field.</title>
        <authorList>
            <person name="Cho C."/>
        </authorList>
    </citation>
    <scope>NUCLEOTIDE SEQUENCE [LARGE SCALE GENOMIC DNA]</scope>
    <source>
        <strain evidence="6 7">BN130099</strain>
    </source>
</reference>
<dbReference type="EMBL" id="VUJV01000147">
    <property type="protein sequence ID" value="KAA1413126.1"/>
    <property type="molecule type" value="Genomic_DNA"/>
</dbReference>
<evidence type="ECO:0000256" key="4">
    <source>
        <dbReference type="ARBA" id="ARBA00022989"/>
    </source>
</evidence>
<dbReference type="GO" id="GO:0005737">
    <property type="term" value="C:cytoplasm"/>
    <property type="evidence" value="ECO:0007669"/>
    <property type="project" value="TreeGrafter"/>
</dbReference>
<evidence type="ECO:0000256" key="5">
    <source>
        <dbReference type="ARBA" id="ARBA00023136"/>
    </source>
</evidence>
<comment type="caution">
    <text evidence="6">The sequence shown here is derived from an EMBL/GenBank/DDBJ whole genome shotgun (WGS) entry which is preliminary data.</text>
</comment>
<dbReference type="PANTHER" id="PTHR47535">
    <property type="entry name" value="MUSCLE-SPECIFIC PROTEIN 300 KDA, ISOFORM G"/>
    <property type="match status" value="1"/>
</dbReference>
<protein>
    <submittedName>
        <fullName evidence="6">Uncharacterized protein</fullName>
    </submittedName>
</protein>